<gene>
    <name evidence="1" type="ORF">T02_5490</name>
</gene>
<dbReference type="AlphaFoldDB" id="A0A0V1LRM6"/>
<reference evidence="1 2" key="1">
    <citation type="submission" date="2015-05" db="EMBL/GenBank/DDBJ databases">
        <title>Evolution of Trichinella species and genotypes.</title>
        <authorList>
            <person name="Korhonen P.K."/>
            <person name="Edoardo P."/>
            <person name="Giuseppe L.R."/>
            <person name="Gasser R.B."/>
        </authorList>
    </citation>
    <scope>NUCLEOTIDE SEQUENCE [LARGE SCALE GENOMIC DNA]</scope>
    <source>
        <strain evidence="1">ISS10</strain>
    </source>
</reference>
<dbReference type="Proteomes" id="UP000054721">
    <property type="component" value="Unassembled WGS sequence"/>
</dbReference>
<evidence type="ECO:0000313" key="1">
    <source>
        <dbReference type="EMBL" id="KRZ62131.1"/>
    </source>
</evidence>
<evidence type="ECO:0000313" key="2">
    <source>
        <dbReference type="Proteomes" id="UP000054721"/>
    </source>
</evidence>
<sequence>MRGEILYPGDLSYFFLLSYCFLSGPSCSVPSVFACQLYKLGHRLDCVNSLFWAGGILNRGTKFCLLLTCLSQTLRWTFKRNNDASNETKTLHQYNTSIVQTLLLLNPSCHRPSDKQSVRQSSLVTFSVLCEVLNSFHSCFPVFSTTFPRVRNAASVQPVVQLAQSTNTEIQVQITLLRNGRECILLFSCTTGSSSSSSSRFKVADIFECDIFVVVIIAFVRIDF</sequence>
<proteinExistence type="predicted"/>
<keyword evidence="2" id="KW-1185">Reference proteome</keyword>
<protein>
    <submittedName>
        <fullName evidence="1">Uncharacterized protein</fullName>
    </submittedName>
</protein>
<dbReference type="EMBL" id="JYDW01000011">
    <property type="protein sequence ID" value="KRZ62131.1"/>
    <property type="molecule type" value="Genomic_DNA"/>
</dbReference>
<dbReference type="PROSITE" id="PS51257">
    <property type="entry name" value="PROKAR_LIPOPROTEIN"/>
    <property type="match status" value="1"/>
</dbReference>
<name>A0A0V1LRM6_9BILA</name>
<accession>A0A0V1LRM6</accession>
<dbReference type="OrthoDB" id="10431253at2759"/>
<organism evidence="1 2">
    <name type="scientific">Trichinella nativa</name>
    <dbReference type="NCBI Taxonomy" id="6335"/>
    <lineage>
        <taxon>Eukaryota</taxon>
        <taxon>Metazoa</taxon>
        <taxon>Ecdysozoa</taxon>
        <taxon>Nematoda</taxon>
        <taxon>Enoplea</taxon>
        <taxon>Dorylaimia</taxon>
        <taxon>Trichinellida</taxon>
        <taxon>Trichinellidae</taxon>
        <taxon>Trichinella</taxon>
    </lineage>
</organism>
<comment type="caution">
    <text evidence="1">The sequence shown here is derived from an EMBL/GenBank/DDBJ whole genome shotgun (WGS) entry which is preliminary data.</text>
</comment>